<dbReference type="Proteomes" id="UP000027238">
    <property type="component" value="Unassembled WGS sequence"/>
</dbReference>
<comment type="caution">
    <text evidence="1">The sequence shown here is derived from an EMBL/GenBank/DDBJ whole genome shotgun (WGS) entry which is preliminary data.</text>
</comment>
<keyword evidence="2" id="KW-1185">Reference proteome</keyword>
<accession>A0A066XPT8</accession>
<name>A0A066XPT8_COLSU</name>
<proteinExistence type="predicted"/>
<dbReference type="AlphaFoldDB" id="A0A066XPT8"/>
<evidence type="ECO:0000313" key="2">
    <source>
        <dbReference type="Proteomes" id="UP000027238"/>
    </source>
</evidence>
<dbReference type="OrthoDB" id="2740448at2759"/>
<dbReference type="STRING" id="1173701.A0A066XPT8"/>
<sequence>MKKAAKASSPDRLGDSGMSDLVFSSVMDLQQGKDTVPSWLQGSEQSVGQANNVRSRGENIVRDEPENFSALTNSSSLADENDVYRQYLTPTTSCRDQEQWLTPSPHFLEDTGLAYASKGLRLPSISNTPSFHYPKQAKHDQMERACVCLQSVIFILDELETGQDISIARGVDVTLSTVKEALSHSQALVRCLRCRVRPENLTVLAMLTDRLAKLCELSVDELQKSNLCERREVFVLSQTGDEQPPLNFCIGRYEIDTGWEWNAIMGSLAVGHVKGLLSMVDEIKQLSQEVCIASVYTKLVAVQERLFPLLTERRSSV</sequence>
<organism evidence="1 2">
    <name type="scientific">Colletotrichum sublineola</name>
    <name type="common">Sorghum anthracnose fungus</name>
    <dbReference type="NCBI Taxonomy" id="1173701"/>
    <lineage>
        <taxon>Eukaryota</taxon>
        <taxon>Fungi</taxon>
        <taxon>Dikarya</taxon>
        <taxon>Ascomycota</taxon>
        <taxon>Pezizomycotina</taxon>
        <taxon>Sordariomycetes</taxon>
        <taxon>Hypocreomycetidae</taxon>
        <taxon>Glomerellales</taxon>
        <taxon>Glomerellaceae</taxon>
        <taxon>Colletotrichum</taxon>
        <taxon>Colletotrichum graminicola species complex</taxon>
    </lineage>
</organism>
<dbReference type="EMBL" id="JMSE01000278">
    <property type="protein sequence ID" value="KDN70912.1"/>
    <property type="molecule type" value="Genomic_DNA"/>
</dbReference>
<protein>
    <submittedName>
        <fullName evidence="1">Uncharacterized protein</fullName>
    </submittedName>
</protein>
<evidence type="ECO:0000313" key="1">
    <source>
        <dbReference type="EMBL" id="KDN70912.1"/>
    </source>
</evidence>
<gene>
    <name evidence="1" type="ORF">CSUB01_03726</name>
</gene>
<dbReference type="HOGENOM" id="CLU_877192_0_0_1"/>
<reference evidence="2" key="1">
    <citation type="journal article" date="2014" name="Genome Announc.">
        <title>Draft genome sequence of Colletotrichum sublineola, a destructive pathogen of cultivated sorghum.</title>
        <authorList>
            <person name="Baroncelli R."/>
            <person name="Sanz-Martin J.M."/>
            <person name="Rech G.E."/>
            <person name="Sukno S.A."/>
            <person name="Thon M.R."/>
        </authorList>
    </citation>
    <scope>NUCLEOTIDE SEQUENCE [LARGE SCALE GENOMIC DNA]</scope>
    <source>
        <strain evidence="2">TX430BB</strain>
    </source>
</reference>